<dbReference type="RefSeq" id="WP_145077356.1">
    <property type="nucleotide sequence ID" value="NZ_CP036425.1"/>
</dbReference>
<dbReference type="Proteomes" id="UP000317369">
    <property type="component" value="Chromosome"/>
</dbReference>
<accession>A0A517YUM2</accession>
<proteinExistence type="predicted"/>
<evidence type="ECO:0000313" key="2">
    <source>
        <dbReference type="Proteomes" id="UP000317369"/>
    </source>
</evidence>
<organism evidence="1 2">
    <name type="scientific">Poriferisphaera corsica</name>
    <dbReference type="NCBI Taxonomy" id="2528020"/>
    <lineage>
        <taxon>Bacteria</taxon>
        <taxon>Pseudomonadati</taxon>
        <taxon>Planctomycetota</taxon>
        <taxon>Phycisphaerae</taxon>
        <taxon>Phycisphaerales</taxon>
        <taxon>Phycisphaeraceae</taxon>
        <taxon>Poriferisphaera</taxon>
    </lineage>
</organism>
<name>A0A517YUM2_9BACT</name>
<gene>
    <name evidence="1" type="ORF">KS4_19810</name>
</gene>
<dbReference type="EMBL" id="CP036425">
    <property type="protein sequence ID" value="QDU33921.1"/>
    <property type="molecule type" value="Genomic_DNA"/>
</dbReference>
<dbReference type="KEGG" id="pcor:KS4_19810"/>
<dbReference type="AlphaFoldDB" id="A0A517YUM2"/>
<dbReference type="OrthoDB" id="7324894at2"/>
<keyword evidence="2" id="KW-1185">Reference proteome</keyword>
<sequence length="380" mass="43728">MDRFGKKYLIGLLVITALLAGLVGGYNMLVDPYNAYPAVHLSALNDARHSLAYVRGRVESYQRNRWETLLMGSSIMEVGYDAGHASLDGQNAANVALNGNAMFEVTQALKYLIDMGHPVKRVVLNYDNHWFWFHKDQPRGYRESLLNPDYSWVDYHASNILGFGSIENSNNVVQRWLDDGAPAYNAGGQRVKPIVSEGRSQANAFARVHYDRPEEESYRLQAESLAYLKDFLSICREQGISVKIVLSPVHVSYFEMMDEDGLWPIWEAGKRRLVEMVQDLAEEQENWDVEIWDFAGVNEYTTERVPAYEDRETRMKYFWDPLHMTGDLGDMLLARIHDQSLDSKGVAGVRIDSQAKLDSQMMRVRGEYERWEKRKHKTKE</sequence>
<reference evidence="1 2" key="1">
    <citation type="submission" date="2019-02" db="EMBL/GenBank/DDBJ databases">
        <title>Deep-cultivation of Planctomycetes and their phenomic and genomic characterization uncovers novel biology.</title>
        <authorList>
            <person name="Wiegand S."/>
            <person name="Jogler M."/>
            <person name="Boedeker C."/>
            <person name="Pinto D."/>
            <person name="Vollmers J."/>
            <person name="Rivas-Marin E."/>
            <person name="Kohn T."/>
            <person name="Peeters S.H."/>
            <person name="Heuer A."/>
            <person name="Rast P."/>
            <person name="Oberbeckmann S."/>
            <person name="Bunk B."/>
            <person name="Jeske O."/>
            <person name="Meyerdierks A."/>
            <person name="Storesund J.E."/>
            <person name="Kallscheuer N."/>
            <person name="Luecker S."/>
            <person name="Lage O.M."/>
            <person name="Pohl T."/>
            <person name="Merkel B.J."/>
            <person name="Hornburger P."/>
            <person name="Mueller R.-W."/>
            <person name="Bruemmer F."/>
            <person name="Labrenz M."/>
            <person name="Spormann A.M."/>
            <person name="Op den Camp H."/>
            <person name="Overmann J."/>
            <person name="Amann R."/>
            <person name="Jetten M.S.M."/>
            <person name="Mascher T."/>
            <person name="Medema M.H."/>
            <person name="Devos D.P."/>
            <person name="Kaster A.-K."/>
            <person name="Ovreas L."/>
            <person name="Rohde M."/>
            <person name="Galperin M.Y."/>
            <person name="Jogler C."/>
        </authorList>
    </citation>
    <scope>NUCLEOTIDE SEQUENCE [LARGE SCALE GENOMIC DNA]</scope>
    <source>
        <strain evidence="1 2">KS4</strain>
    </source>
</reference>
<evidence type="ECO:0000313" key="1">
    <source>
        <dbReference type="EMBL" id="QDU33921.1"/>
    </source>
</evidence>
<protein>
    <submittedName>
        <fullName evidence="1">Uncharacterized protein</fullName>
    </submittedName>
</protein>